<dbReference type="AlphaFoldDB" id="A0A7K1KVA8"/>
<dbReference type="RefSeq" id="WP_156215028.1">
    <property type="nucleotide sequence ID" value="NZ_WOFH01000002.1"/>
</dbReference>
<proteinExistence type="predicted"/>
<evidence type="ECO:0000256" key="1">
    <source>
        <dbReference type="SAM" id="MobiDB-lite"/>
    </source>
</evidence>
<sequence length="398" mass="43266">MDELDALRGMRTALAQEEDADRLALRVDWRARPERPARLRRRSFTVPAVGLVATASVAAGALVVVSVAAEDERPANVSASPGGNALLVAAANAERAPGGRYWHTRTRSGEIYAVGDSRAHHYKVDSRQGTETWTDRNGSARTAHVELADVPLTAEDRRKWQAAGSPEWVKIPNPEGGSEQALLDMRTESEGRDGWRPGEDDYLGMTRQRIAALPTRPDALLSDLLGLKGAWRAASSSTKKEPIGALRGEERIRALTDVAGMLLSTAPAPPKVRAAAFRMLADLPGVRAEGPAADPMGRPGTVVSLPLVTTVPLGLYTAPKQLGTYRRQWIIDPGNGRLLAIRDLVAKPPRGSRPLPPGDRGQSRRLEARDMPDRFHRPGELADYTVYETTEWTDRSPS</sequence>
<reference evidence="2 3" key="1">
    <citation type="submission" date="2019-11" db="EMBL/GenBank/DDBJ databases">
        <authorList>
            <person name="Cao P."/>
        </authorList>
    </citation>
    <scope>NUCLEOTIDE SEQUENCE [LARGE SCALE GENOMIC DNA]</scope>
    <source>
        <strain evidence="2 3">NEAU-AAG5</strain>
    </source>
</reference>
<organism evidence="2 3">
    <name type="scientific">Actinomadura litoris</name>
    <dbReference type="NCBI Taxonomy" id="2678616"/>
    <lineage>
        <taxon>Bacteria</taxon>
        <taxon>Bacillati</taxon>
        <taxon>Actinomycetota</taxon>
        <taxon>Actinomycetes</taxon>
        <taxon>Streptosporangiales</taxon>
        <taxon>Thermomonosporaceae</taxon>
        <taxon>Actinomadura</taxon>
    </lineage>
</organism>
<evidence type="ECO:0008006" key="4">
    <source>
        <dbReference type="Google" id="ProtNLM"/>
    </source>
</evidence>
<keyword evidence="3" id="KW-1185">Reference proteome</keyword>
<dbReference type="Proteomes" id="UP000432015">
    <property type="component" value="Unassembled WGS sequence"/>
</dbReference>
<feature type="region of interest" description="Disordered" evidence="1">
    <location>
        <begin position="347"/>
        <end position="381"/>
    </location>
</feature>
<protein>
    <recommendedName>
        <fullName evidence="4">CU044_5270 family protein</fullName>
    </recommendedName>
</protein>
<dbReference type="EMBL" id="WOFH01000002">
    <property type="protein sequence ID" value="MUN36083.1"/>
    <property type="molecule type" value="Genomic_DNA"/>
</dbReference>
<dbReference type="NCBIfam" id="NF038083">
    <property type="entry name" value="CU044_5270_fam"/>
    <property type="match status" value="1"/>
</dbReference>
<gene>
    <name evidence="2" type="ORF">GNZ18_05645</name>
</gene>
<accession>A0A7K1KVA8</accession>
<name>A0A7K1KVA8_9ACTN</name>
<feature type="compositionally biased region" description="Basic and acidic residues" evidence="1">
    <location>
        <begin position="361"/>
        <end position="380"/>
    </location>
</feature>
<comment type="caution">
    <text evidence="2">The sequence shown here is derived from an EMBL/GenBank/DDBJ whole genome shotgun (WGS) entry which is preliminary data.</text>
</comment>
<evidence type="ECO:0000313" key="2">
    <source>
        <dbReference type="EMBL" id="MUN36083.1"/>
    </source>
</evidence>
<dbReference type="InterPro" id="IPR047789">
    <property type="entry name" value="CU044_5270-like"/>
</dbReference>
<evidence type="ECO:0000313" key="3">
    <source>
        <dbReference type="Proteomes" id="UP000432015"/>
    </source>
</evidence>